<name>A0A9X1CAX9_9FLAO</name>
<dbReference type="EMBL" id="JAUSUU010000003">
    <property type="protein sequence ID" value="MDQ0334781.1"/>
    <property type="molecule type" value="Genomic_DNA"/>
</dbReference>
<organism evidence="2 4">
    <name type="scientific">Formosa algae</name>
    <dbReference type="NCBI Taxonomy" id="225843"/>
    <lineage>
        <taxon>Bacteria</taxon>
        <taxon>Pseudomonadati</taxon>
        <taxon>Bacteroidota</taxon>
        <taxon>Flavobacteriia</taxon>
        <taxon>Flavobacteriales</taxon>
        <taxon>Flavobacteriaceae</taxon>
        <taxon>Formosa</taxon>
    </lineage>
</organism>
<dbReference type="CDD" id="cd09083">
    <property type="entry name" value="EEP-1"/>
    <property type="match status" value="1"/>
</dbReference>
<sequence>MKHLLITLCLLLCFTKSRGQNIKAMTYNIRLDVASDGANAWPNRKQLLSNQILFYAPDFLGVQEALPSQMSFLKQALSNYQSIGQGRDGIDQGEYSAIFYNTNRFNLEKSGTFWLSNTSKKQSKGWDAAYPRICTYGLFIDKLTSKKIWIFNTHLDHKGTQAQLQGLTLINDKIAALNTNDDPVLLMGDFNVEPNSSAIINLSKDMSNTETLAQIKFGPQGTFNGFNIYEAATRKIDYIFTSKPASITVLKHAVISTLDNLKYPSDHFPVFIEFAFK</sequence>
<evidence type="ECO:0000313" key="2">
    <source>
        <dbReference type="EMBL" id="MBP1839477.1"/>
    </source>
</evidence>
<dbReference type="InterPro" id="IPR050410">
    <property type="entry name" value="CCR4/nocturin_mRNA_transcr"/>
</dbReference>
<dbReference type="GO" id="GO:0004519">
    <property type="term" value="F:endonuclease activity"/>
    <property type="evidence" value="ECO:0007669"/>
    <property type="project" value="UniProtKB-KW"/>
</dbReference>
<dbReference type="Pfam" id="PF03372">
    <property type="entry name" value="Exo_endo_phos"/>
    <property type="match status" value="1"/>
</dbReference>
<dbReference type="SUPFAM" id="SSF56219">
    <property type="entry name" value="DNase I-like"/>
    <property type="match status" value="1"/>
</dbReference>
<comment type="caution">
    <text evidence="2">The sequence shown here is derived from an EMBL/GenBank/DDBJ whole genome shotgun (WGS) entry which is preliminary data.</text>
</comment>
<feature type="domain" description="Endonuclease/exonuclease/phosphatase" evidence="1">
    <location>
        <begin position="25"/>
        <end position="267"/>
    </location>
</feature>
<keyword evidence="2" id="KW-0378">Hydrolase</keyword>
<dbReference type="Gene3D" id="3.60.10.10">
    <property type="entry name" value="Endonuclease/exonuclease/phosphatase"/>
    <property type="match status" value="1"/>
</dbReference>
<reference evidence="2" key="1">
    <citation type="submission" date="2021-03" db="EMBL/GenBank/DDBJ databases">
        <title>Genomic Encyclopedia of Type Strains, Phase IV (KMG-IV): sequencing the most valuable type-strain genomes for metagenomic binning, comparative biology and taxonomic classification.</title>
        <authorList>
            <person name="Goeker M."/>
        </authorList>
    </citation>
    <scope>NUCLEOTIDE SEQUENCE</scope>
    <source>
        <strain evidence="2">DSM 15523</strain>
        <strain evidence="3 5">DSM 16476</strain>
    </source>
</reference>
<dbReference type="GO" id="GO:0000175">
    <property type="term" value="F:3'-5'-RNA exonuclease activity"/>
    <property type="evidence" value="ECO:0007669"/>
    <property type="project" value="TreeGrafter"/>
</dbReference>
<dbReference type="RefSeq" id="WP_057778158.1">
    <property type="nucleotide sequence ID" value="NZ_JAUSUU010000003.1"/>
</dbReference>
<evidence type="ECO:0000313" key="5">
    <source>
        <dbReference type="Proteomes" id="UP001231587"/>
    </source>
</evidence>
<accession>A0A9X1CAX9</accession>
<dbReference type="OrthoDB" id="9793162at2"/>
<evidence type="ECO:0000313" key="3">
    <source>
        <dbReference type="EMBL" id="MDQ0334781.1"/>
    </source>
</evidence>
<keyword evidence="2" id="KW-0540">Nuclease</keyword>
<dbReference type="InterPro" id="IPR036691">
    <property type="entry name" value="Endo/exonu/phosph_ase_sf"/>
</dbReference>
<dbReference type="Proteomes" id="UP001231587">
    <property type="component" value="Unassembled WGS sequence"/>
</dbReference>
<gene>
    <name evidence="2" type="ORF">J2Z56_001388</name>
    <name evidence="3" type="ORF">J2Z57_001214</name>
</gene>
<keyword evidence="5" id="KW-1185">Reference proteome</keyword>
<evidence type="ECO:0000313" key="4">
    <source>
        <dbReference type="Proteomes" id="UP001138672"/>
    </source>
</evidence>
<dbReference type="EMBL" id="JAGGJQ010000003">
    <property type="protein sequence ID" value="MBP1839477.1"/>
    <property type="molecule type" value="Genomic_DNA"/>
</dbReference>
<dbReference type="PANTHER" id="PTHR12121:SF36">
    <property type="entry name" value="ENDONUCLEASE_EXONUCLEASE_PHOSPHATASE DOMAIN-CONTAINING PROTEIN"/>
    <property type="match status" value="1"/>
</dbReference>
<dbReference type="PANTHER" id="PTHR12121">
    <property type="entry name" value="CARBON CATABOLITE REPRESSOR PROTEIN 4"/>
    <property type="match status" value="1"/>
</dbReference>
<dbReference type="Proteomes" id="UP001138672">
    <property type="component" value="Unassembled WGS sequence"/>
</dbReference>
<evidence type="ECO:0000259" key="1">
    <source>
        <dbReference type="Pfam" id="PF03372"/>
    </source>
</evidence>
<proteinExistence type="predicted"/>
<keyword evidence="2" id="KW-0255">Endonuclease</keyword>
<dbReference type="AlphaFoldDB" id="A0A9X1CAX9"/>
<protein>
    <submittedName>
        <fullName evidence="2">Endonuclease/exonuclease/phosphatase family metal-dependent hydrolase</fullName>
    </submittedName>
</protein>
<dbReference type="InterPro" id="IPR005135">
    <property type="entry name" value="Endo/exonuclease/phosphatase"/>
</dbReference>